<accession>A0ABP8ZJK3</accession>
<keyword evidence="1" id="KW-0732">Signal</keyword>
<protein>
    <recommendedName>
        <fullName evidence="4">DUF4333 domain-containing protein</fullName>
    </recommendedName>
</protein>
<evidence type="ECO:0000313" key="3">
    <source>
        <dbReference type="Proteomes" id="UP001499882"/>
    </source>
</evidence>
<evidence type="ECO:0000313" key="2">
    <source>
        <dbReference type="EMBL" id="GAA4757391.1"/>
    </source>
</evidence>
<proteinExistence type="predicted"/>
<name>A0ABP8ZJK3_9ACTN</name>
<dbReference type="PROSITE" id="PS51257">
    <property type="entry name" value="PROKAR_LIPOPROTEIN"/>
    <property type="match status" value="1"/>
</dbReference>
<keyword evidence="3" id="KW-1185">Reference proteome</keyword>
<organism evidence="2 3">
    <name type="scientific">Nocardioides endophyticus</name>
    <dbReference type="NCBI Taxonomy" id="1353775"/>
    <lineage>
        <taxon>Bacteria</taxon>
        <taxon>Bacillati</taxon>
        <taxon>Actinomycetota</taxon>
        <taxon>Actinomycetes</taxon>
        <taxon>Propionibacteriales</taxon>
        <taxon>Nocardioidaceae</taxon>
        <taxon>Nocardioides</taxon>
    </lineage>
</organism>
<feature type="chain" id="PRO_5045593414" description="DUF4333 domain-containing protein" evidence="1">
    <location>
        <begin position="36"/>
        <end position="119"/>
    </location>
</feature>
<dbReference type="EMBL" id="BAABKN010000034">
    <property type="protein sequence ID" value="GAA4757391.1"/>
    <property type="molecule type" value="Genomic_DNA"/>
</dbReference>
<feature type="signal peptide" evidence="1">
    <location>
        <begin position="1"/>
        <end position="35"/>
    </location>
</feature>
<comment type="caution">
    <text evidence="2">The sequence shown here is derived from an EMBL/GenBank/DDBJ whole genome shotgun (WGS) entry which is preliminary data.</text>
</comment>
<evidence type="ECO:0000256" key="1">
    <source>
        <dbReference type="SAM" id="SignalP"/>
    </source>
</evidence>
<sequence length="119" mass="12759">MLRAPRFVVIVRRVSGGRVAVAAVALCVVTSACNAAGSSEQELSGEDLADQLVTALRSNQFYKSATRADCEPVVMKAGSISDCTVWFSKGIFMGDKSRQHAVRVTIDDDAGHFSYWVSG</sequence>
<gene>
    <name evidence="2" type="ORF">GCM10023350_48750</name>
</gene>
<dbReference type="Proteomes" id="UP001499882">
    <property type="component" value="Unassembled WGS sequence"/>
</dbReference>
<evidence type="ECO:0008006" key="4">
    <source>
        <dbReference type="Google" id="ProtNLM"/>
    </source>
</evidence>
<reference evidence="3" key="1">
    <citation type="journal article" date="2019" name="Int. J. Syst. Evol. Microbiol.">
        <title>The Global Catalogue of Microorganisms (GCM) 10K type strain sequencing project: providing services to taxonomists for standard genome sequencing and annotation.</title>
        <authorList>
            <consortium name="The Broad Institute Genomics Platform"/>
            <consortium name="The Broad Institute Genome Sequencing Center for Infectious Disease"/>
            <person name="Wu L."/>
            <person name="Ma J."/>
        </authorList>
    </citation>
    <scope>NUCLEOTIDE SEQUENCE [LARGE SCALE GENOMIC DNA]</scope>
    <source>
        <strain evidence="3">JCM 18532</strain>
    </source>
</reference>